<protein>
    <submittedName>
        <fullName evidence="2">Aste57867_4276 protein</fullName>
    </submittedName>
</protein>
<organism evidence="2 3">
    <name type="scientific">Aphanomyces stellatus</name>
    <dbReference type="NCBI Taxonomy" id="120398"/>
    <lineage>
        <taxon>Eukaryota</taxon>
        <taxon>Sar</taxon>
        <taxon>Stramenopiles</taxon>
        <taxon>Oomycota</taxon>
        <taxon>Saprolegniomycetes</taxon>
        <taxon>Saprolegniales</taxon>
        <taxon>Verrucalvaceae</taxon>
        <taxon>Aphanomyces</taxon>
    </lineage>
</organism>
<dbReference type="EMBL" id="CAADRA010000984">
    <property type="protein sequence ID" value="VFT81391.1"/>
    <property type="molecule type" value="Genomic_DNA"/>
</dbReference>
<reference evidence="1" key="2">
    <citation type="submission" date="2019-06" db="EMBL/GenBank/DDBJ databases">
        <title>Genomics analysis of Aphanomyces spp. identifies a new class of oomycete effector associated with host adaptation.</title>
        <authorList>
            <person name="Gaulin E."/>
        </authorList>
    </citation>
    <scope>NUCLEOTIDE SEQUENCE</scope>
    <source>
        <strain evidence="1">CBS 578.67</strain>
    </source>
</reference>
<evidence type="ECO:0000313" key="3">
    <source>
        <dbReference type="Proteomes" id="UP000332933"/>
    </source>
</evidence>
<dbReference type="AlphaFoldDB" id="A0A485KF62"/>
<reference evidence="2 3" key="1">
    <citation type="submission" date="2019-03" db="EMBL/GenBank/DDBJ databases">
        <authorList>
            <person name="Gaulin E."/>
            <person name="Dumas B."/>
        </authorList>
    </citation>
    <scope>NUCLEOTIDE SEQUENCE [LARGE SCALE GENOMIC DNA]</scope>
    <source>
        <strain evidence="2">CBS 568.67</strain>
    </source>
</reference>
<proteinExistence type="predicted"/>
<dbReference type="Proteomes" id="UP000332933">
    <property type="component" value="Unassembled WGS sequence"/>
</dbReference>
<sequence>MVYGAAVPRIAWDYLVPVVQANLNQTPVASLENRSPLECFSAREPITILDMASDAAGVPVNVKVDWSKASIQKTLLRMHASMRHLHKTILDKNEARQLKAINKTFDYDAINADVCDYMLL</sequence>
<dbReference type="OrthoDB" id="167332at2759"/>
<evidence type="ECO:0000313" key="2">
    <source>
        <dbReference type="EMBL" id="VFT81391.1"/>
    </source>
</evidence>
<keyword evidence="3" id="KW-1185">Reference proteome</keyword>
<dbReference type="EMBL" id="VJMH01000984">
    <property type="protein sequence ID" value="KAF0713613.1"/>
    <property type="molecule type" value="Genomic_DNA"/>
</dbReference>
<gene>
    <name evidence="2" type="primary">Aste57867_4276</name>
    <name evidence="1" type="ORF">As57867_004265</name>
    <name evidence="2" type="ORF">ASTE57867_4276</name>
</gene>
<evidence type="ECO:0000313" key="1">
    <source>
        <dbReference type="EMBL" id="KAF0713613.1"/>
    </source>
</evidence>
<accession>A0A485KF62</accession>
<name>A0A485KF62_9STRA</name>